<reference evidence="2" key="1">
    <citation type="submission" date="2019-11" db="EMBL/GenBank/DDBJ databases">
        <authorList>
            <person name="Feng L."/>
        </authorList>
    </citation>
    <scope>NUCLEOTIDE SEQUENCE</scope>
    <source>
        <strain evidence="2">PclaraLFYP37</strain>
    </source>
</reference>
<dbReference type="AlphaFoldDB" id="A0A6N3EHF2"/>
<evidence type="ECO:0008006" key="3">
    <source>
        <dbReference type="Google" id="ProtNLM"/>
    </source>
</evidence>
<dbReference type="PROSITE" id="PS51257">
    <property type="entry name" value="PROKAR_LIPOPROTEIN"/>
    <property type="match status" value="1"/>
</dbReference>
<keyword evidence="1" id="KW-0732">Signal</keyword>
<evidence type="ECO:0000256" key="1">
    <source>
        <dbReference type="SAM" id="SignalP"/>
    </source>
</evidence>
<proteinExistence type="predicted"/>
<sequence length="309" mass="34722">MKKMTFKIYMAACCAAVAFSACSEEDATRHGVAPAKIGTISLNTGKDQVRPGQPLTASIALPTGGQNISEATYTWGSLNYPSEKEENGTAYFSFTAPEDPGQYSLSFNARYSFLGPDAEGNFYKDMSSTLDYTVISCDIFSSFWDDDLATTLKVYPRLTESTSQPGTYLGTFADKLSSSSFSTINRAFTFNDNILSKITEYEIYTNTDVSTYARKFYVVRTYAQRRFNMEVETEYYDDASTPGLHTPIAEEDWNDENWRNEMGQKLQAGTLRLYCKLQDEHTQLWLSAFKTGDDSGIYIVRDYTANTVR</sequence>
<gene>
    <name evidence="2" type="ORF">PCLFYP37_02739</name>
</gene>
<protein>
    <recommendedName>
        <fullName evidence="3">DUF4466 domain-containing protein</fullName>
    </recommendedName>
</protein>
<name>A0A6N3EHF2_9BACT</name>
<dbReference type="EMBL" id="CACRUT010000015">
    <property type="protein sequence ID" value="VYU39505.1"/>
    <property type="molecule type" value="Genomic_DNA"/>
</dbReference>
<feature type="signal peptide" evidence="1">
    <location>
        <begin position="1"/>
        <end position="23"/>
    </location>
</feature>
<accession>A0A6N3EHF2</accession>
<evidence type="ECO:0000313" key="2">
    <source>
        <dbReference type="EMBL" id="VYU39505.1"/>
    </source>
</evidence>
<organism evidence="2">
    <name type="scientific">Paraprevotella clara</name>
    <dbReference type="NCBI Taxonomy" id="454154"/>
    <lineage>
        <taxon>Bacteria</taxon>
        <taxon>Pseudomonadati</taxon>
        <taxon>Bacteroidota</taxon>
        <taxon>Bacteroidia</taxon>
        <taxon>Bacteroidales</taxon>
        <taxon>Prevotellaceae</taxon>
        <taxon>Paraprevotella</taxon>
    </lineage>
</organism>
<feature type="chain" id="PRO_5026691813" description="DUF4466 domain-containing protein" evidence="1">
    <location>
        <begin position="24"/>
        <end position="309"/>
    </location>
</feature>